<sequence length="68" mass="7683">MLEFFWLGVSETVSCMPFVCIFCVVFACVCVSWNLVWSSEREKPGILYGVPAPIMRIITPYNCEVPSS</sequence>
<accession>A0AAV5LRA3</accession>
<dbReference type="AlphaFoldDB" id="A0AAV5LRA3"/>
<evidence type="ECO:0000256" key="1">
    <source>
        <dbReference type="SAM" id="Phobius"/>
    </source>
</evidence>
<organism evidence="2 3">
    <name type="scientific">Rubroshorea leprosula</name>
    <dbReference type="NCBI Taxonomy" id="152421"/>
    <lineage>
        <taxon>Eukaryota</taxon>
        <taxon>Viridiplantae</taxon>
        <taxon>Streptophyta</taxon>
        <taxon>Embryophyta</taxon>
        <taxon>Tracheophyta</taxon>
        <taxon>Spermatophyta</taxon>
        <taxon>Magnoliopsida</taxon>
        <taxon>eudicotyledons</taxon>
        <taxon>Gunneridae</taxon>
        <taxon>Pentapetalae</taxon>
        <taxon>rosids</taxon>
        <taxon>malvids</taxon>
        <taxon>Malvales</taxon>
        <taxon>Dipterocarpaceae</taxon>
        <taxon>Rubroshorea</taxon>
    </lineage>
</organism>
<keyword evidence="3" id="KW-1185">Reference proteome</keyword>
<feature type="transmembrane region" description="Helical" evidence="1">
    <location>
        <begin position="16"/>
        <end position="37"/>
    </location>
</feature>
<keyword evidence="1" id="KW-0812">Transmembrane</keyword>
<dbReference type="EMBL" id="BPVZ01000137">
    <property type="protein sequence ID" value="GKV39946.1"/>
    <property type="molecule type" value="Genomic_DNA"/>
</dbReference>
<dbReference type="Proteomes" id="UP001054252">
    <property type="component" value="Unassembled WGS sequence"/>
</dbReference>
<protein>
    <submittedName>
        <fullName evidence="2">Uncharacterized protein</fullName>
    </submittedName>
</protein>
<name>A0AAV5LRA3_9ROSI</name>
<evidence type="ECO:0000313" key="3">
    <source>
        <dbReference type="Proteomes" id="UP001054252"/>
    </source>
</evidence>
<comment type="caution">
    <text evidence="2">The sequence shown here is derived from an EMBL/GenBank/DDBJ whole genome shotgun (WGS) entry which is preliminary data.</text>
</comment>
<proteinExistence type="predicted"/>
<evidence type="ECO:0000313" key="2">
    <source>
        <dbReference type="EMBL" id="GKV39946.1"/>
    </source>
</evidence>
<gene>
    <name evidence="2" type="ORF">SLEP1_g47638</name>
</gene>
<keyword evidence="1" id="KW-1133">Transmembrane helix</keyword>
<keyword evidence="1" id="KW-0472">Membrane</keyword>
<reference evidence="2 3" key="1">
    <citation type="journal article" date="2021" name="Commun. Biol.">
        <title>The genome of Shorea leprosula (Dipterocarpaceae) highlights the ecological relevance of drought in aseasonal tropical rainforests.</title>
        <authorList>
            <person name="Ng K.K.S."/>
            <person name="Kobayashi M.J."/>
            <person name="Fawcett J.A."/>
            <person name="Hatakeyama M."/>
            <person name="Paape T."/>
            <person name="Ng C.H."/>
            <person name="Ang C.C."/>
            <person name="Tnah L.H."/>
            <person name="Lee C.T."/>
            <person name="Nishiyama T."/>
            <person name="Sese J."/>
            <person name="O'Brien M.J."/>
            <person name="Copetti D."/>
            <person name="Mohd Noor M.I."/>
            <person name="Ong R.C."/>
            <person name="Putra M."/>
            <person name="Sireger I.Z."/>
            <person name="Indrioko S."/>
            <person name="Kosugi Y."/>
            <person name="Izuno A."/>
            <person name="Isagi Y."/>
            <person name="Lee S.L."/>
            <person name="Shimizu K.K."/>
        </authorList>
    </citation>
    <scope>NUCLEOTIDE SEQUENCE [LARGE SCALE GENOMIC DNA]</scope>
    <source>
        <strain evidence="2">214</strain>
    </source>
</reference>